<reference evidence="2" key="1">
    <citation type="journal article" date="2019" name="bioRxiv">
        <title>The Genome of the Zebra Mussel, Dreissena polymorpha: A Resource for Invasive Species Research.</title>
        <authorList>
            <person name="McCartney M.A."/>
            <person name="Auch B."/>
            <person name="Kono T."/>
            <person name="Mallez S."/>
            <person name="Zhang Y."/>
            <person name="Obille A."/>
            <person name="Becker A."/>
            <person name="Abrahante J.E."/>
            <person name="Garbe J."/>
            <person name="Badalamenti J.P."/>
            <person name="Herman A."/>
            <person name="Mangelson H."/>
            <person name="Liachko I."/>
            <person name="Sullivan S."/>
            <person name="Sone E.D."/>
            <person name="Koren S."/>
            <person name="Silverstein K.A.T."/>
            <person name="Beckman K.B."/>
            <person name="Gohl D.M."/>
        </authorList>
    </citation>
    <scope>NUCLEOTIDE SEQUENCE</scope>
    <source>
        <strain evidence="2">Duluth1</strain>
        <tissue evidence="2">Whole animal</tissue>
    </source>
</reference>
<reference evidence="2" key="2">
    <citation type="submission" date="2020-11" db="EMBL/GenBank/DDBJ databases">
        <authorList>
            <person name="McCartney M.A."/>
            <person name="Auch B."/>
            <person name="Kono T."/>
            <person name="Mallez S."/>
            <person name="Becker A."/>
            <person name="Gohl D.M."/>
            <person name="Silverstein K.A.T."/>
            <person name="Koren S."/>
            <person name="Bechman K.B."/>
            <person name="Herman A."/>
            <person name="Abrahante J.E."/>
            <person name="Garbe J."/>
        </authorList>
    </citation>
    <scope>NUCLEOTIDE SEQUENCE</scope>
    <source>
        <strain evidence="2">Duluth1</strain>
        <tissue evidence="2">Whole animal</tissue>
    </source>
</reference>
<proteinExistence type="predicted"/>
<keyword evidence="3" id="KW-1185">Reference proteome</keyword>
<dbReference type="AlphaFoldDB" id="A0A9D4QLL8"/>
<sequence length="57" mass="6741">MSQPPTTQRNPPEGRRNRRELLKERPAFQPPMTQPSQTHQSPPERQKNDINLLRLLQ</sequence>
<comment type="caution">
    <text evidence="2">The sequence shown here is derived from an EMBL/GenBank/DDBJ whole genome shotgun (WGS) entry which is preliminary data.</text>
</comment>
<protein>
    <submittedName>
        <fullName evidence="2">Uncharacterized protein</fullName>
    </submittedName>
</protein>
<feature type="compositionally biased region" description="Basic and acidic residues" evidence="1">
    <location>
        <begin position="12"/>
        <end position="26"/>
    </location>
</feature>
<accession>A0A9D4QLL8</accession>
<dbReference type="EMBL" id="JAIWYP010000004">
    <property type="protein sequence ID" value="KAH3835693.1"/>
    <property type="molecule type" value="Genomic_DNA"/>
</dbReference>
<gene>
    <name evidence="2" type="ORF">DPMN_109052</name>
</gene>
<evidence type="ECO:0000313" key="2">
    <source>
        <dbReference type="EMBL" id="KAH3835693.1"/>
    </source>
</evidence>
<evidence type="ECO:0000256" key="1">
    <source>
        <dbReference type="SAM" id="MobiDB-lite"/>
    </source>
</evidence>
<evidence type="ECO:0000313" key="3">
    <source>
        <dbReference type="Proteomes" id="UP000828390"/>
    </source>
</evidence>
<dbReference type="Proteomes" id="UP000828390">
    <property type="component" value="Unassembled WGS sequence"/>
</dbReference>
<organism evidence="2 3">
    <name type="scientific">Dreissena polymorpha</name>
    <name type="common">Zebra mussel</name>
    <name type="synonym">Mytilus polymorpha</name>
    <dbReference type="NCBI Taxonomy" id="45954"/>
    <lineage>
        <taxon>Eukaryota</taxon>
        <taxon>Metazoa</taxon>
        <taxon>Spiralia</taxon>
        <taxon>Lophotrochozoa</taxon>
        <taxon>Mollusca</taxon>
        <taxon>Bivalvia</taxon>
        <taxon>Autobranchia</taxon>
        <taxon>Heteroconchia</taxon>
        <taxon>Euheterodonta</taxon>
        <taxon>Imparidentia</taxon>
        <taxon>Neoheterodontei</taxon>
        <taxon>Myida</taxon>
        <taxon>Dreissenoidea</taxon>
        <taxon>Dreissenidae</taxon>
        <taxon>Dreissena</taxon>
    </lineage>
</organism>
<feature type="region of interest" description="Disordered" evidence="1">
    <location>
        <begin position="1"/>
        <end position="57"/>
    </location>
</feature>
<name>A0A9D4QLL8_DREPO</name>